<feature type="transmembrane region" description="Helical" evidence="2">
    <location>
        <begin position="88"/>
        <end position="108"/>
    </location>
</feature>
<evidence type="ECO:0000256" key="2">
    <source>
        <dbReference type="SAM" id="Phobius"/>
    </source>
</evidence>
<accession>A0ABD5WDT3</accession>
<feature type="transmembrane region" description="Helical" evidence="2">
    <location>
        <begin position="307"/>
        <end position="329"/>
    </location>
</feature>
<keyword evidence="4" id="KW-1185">Reference proteome</keyword>
<dbReference type="Proteomes" id="UP001596461">
    <property type="component" value="Unassembled WGS sequence"/>
</dbReference>
<feature type="transmembrane region" description="Helical" evidence="2">
    <location>
        <begin position="45"/>
        <end position="67"/>
    </location>
</feature>
<dbReference type="AlphaFoldDB" id="A0ABD5WDT3"/>
<dbReference type="GeneID" id="81126250"/>
<feature type="transmembrane region" description="Helical" evidence="2">
    <location>
        <begin position="147"/>
        <end position="166"/>
    </location>
</feature>
<proteinExistence type="predicted"/>
<keyword evidence="2" id="KW-0472">Membrane</keyword>
<feature type="transmembrane region" description="Helical" evidence="2">
    <location>
        <begin position="418"/>
        <end position="436"/>
    </location>
</feature>
<evidence type="ECO:0000313" key="4">
    <source>
        <dbReference type="Proteomes" id="UP001596461"/>
    </source>
</evidence>
<sequence>METGRLAALARPLAVTGVGLAAALGGGLLYVPGGVAQGSGPQAPAAYLLAGGGVACLAVAFAVAAAGPFGDRGPVYGAVARVWGSRPLGALAAWPALAGYVALLALLAEWLGRLAPLPAGTGAYVDGTLGAPTGLAAVLGVTSLSPLVADGLAVGVCALALGVHLLGVRRVALAVAVPAWGVVVVATALLGAAFVPGVGEFVAGNFDPLYPTSGLRRAPVRALVGGTGAALFAFVGVEAAAYAVADASEDGEVDAVGGAPVLAAAVACGVVSTTAFVALGIVDWTRLNLADIPAADAFAAYLPVEPVGLTVAVSVVAGAAALVAIGVPASRTLAGLAELFPPLSRGPGDPPLASLLVVYGAAAALAVADLVASALYVAAPGLALSYLAVAVTVAAMPSRRPDLWAACPVRPTGRAGRLALAGAVAVAASLLGVALARDPATVLGLSLHRVSLSVFDFELVSDPLGGHVPALVAWQLLGVGLYVVLRDYRESTGVRLPPLGDSDGPEPTDPAGGDDAERVAEP</sequence>
<name>A0ABD5WDT3_9EURY</name>
<feature type="transmembrane region" description="Helical" evidence="2">
    <location>
        <begin position="12"/>
        <end position="33"/>
    </location>
</feature>
<gene>
    <name evidence="3" type="ORF">ACFQL9_17120</name>
</gene>
<feature type="transmembrane region" description="Helical" evidence="2">
    <location>
        <begin position="464"/>
        <end position="485"/>
    </location>
</feature>
<evidence type="ECO:0008006" key="5">
    <source>
        <dbReference type="Google" id="ProtNLM"/>
    </source>
</evidence>
<keyword evidence="2" id="KW-1133">Transmembrane helix</keyword>
<feature type="transmembrane region" description="Helical" evidence="2">
    <location>
        <begin position="374"/>
        <end position="397"/>
    </location>
</feature>
<evidence type="ECO:0000256" key="1">
    <source>
        <dbReference type="SAM" id="MobiDB-lite"/>
    </source>
</evidence>
<feature type="transmembrane region" description="Helical" evidence="2">
    <location>
        <begin position="173"/>
        <end position="198"/>
    </location>
</feature>
<dbReference type="Gene3D" id="1.20.1740.10">
    <property type="entry name" value="Amino acid/polyamine transporter I"/>
    <property type="match status" value="1"/>
</dbReference>
<feature type="region of interest" description="Disordered" evidence="1">
    <location>
        <begin position="495"/>
        <end position="522"/>
    </location>
</feature>
<reference evidence="3 4" key="1">
    <citation type="journal article" date="2019" name="Int. J. Syst. Evol. Microbiol.">
        <title>The Global Catalogue of Microorganisms (GCM) 10K type strain sequencing project: providing services to taxonomists for standard genome sequencing and annotation.</title>
        <authorList>
            <consortium name="The Broad Institute Genomics Platform"/>
            <consortium name="The Broad Institute Genome Sequencing Center for Infectious Disease"/>
            <person name="Wu L."/>
            <person name="Ma J."/>
        </authorList>
    </citation>
    <scope>NUCLEOTIDE SEQUENCE [LARGE SCALE GENOMIC DNA]</scope>
    <source>
        <strain evidence="3 4">DT31</strain>
    </source>
</reference>
<dbReference type="EMBL" id="JBHTAH010000023">
    <property type="protein sequence ID" value="MFC7071369.1"/>
    <property type="molecule type" value="Genomic_DNA"/>
</dbReference>
<feature type="transmembrane region" description="Helical" evidence="2">
    <location>
        <begin position="350"/>
        <end position="368"/>
    </location>
</feature>
<evidence type="ECO:0000313" key="3">
    <source>
        <dbReference type="EMBL" id="MFC7071369.1"/>
    </source>
</evidence>
<protein>
    <recommendedName>
        <fullName evidence="5">Amino acid permease</fullName>
    </recommendedName>
</protein>
<comment type="caution">
    <text evidence="3">The sequence shown here is derived from an EMBL/GenBank/DDBJ whole genome shotgun (WGS) entry which is preliminary data.</text>
</comment>
<feature type="transmembrane region" description="Helical" evidence="2">
    <location>
        <begin position="256"/>
        <end position="282"/>
    </location>
</feature>
<dbReference type="PIRSF" id="PIRSF006060">
    <property type="entry name" value="AA_transporter"/>
    <property type="match status" value="1"/>
</dbReference>
<dbReference type="RefSeq" id="WP_284031362.1">
    <property type="nucleotide sequence ID" value="NZ_CP126154.1"/>
</dbReference>
<keyword evidence="2" id="KW-0812">Transmembrane</keyword>
<organism evidence="3 4">
    <name type="scientific">Halobaculum lipolyticum</name>
    <dbReference type="NCBI Taxonomy" id="3032001"/>
    <lineage>
        <taxon>Archaea</taxon>
        <taxon>Methanobacteriati</taxon>
        <taxon>Methanobacteriota</taxon>
        <taxon>Stenosarchaea group</taxon>
        <taxon>Halobacteria</taxon>
        <taxon>Halobacteriales</taxon>
        <taxon>Haloferacaceae</taxon>
        <taxon>Halobaculum</taxon>
    </lineage>
</organism>
<feature type="transmembrane region" description="Helical" evidence="2">
    <location>
        <begin position="218"/>
        <end position="244"/>
    </location>
</feature>